<dbReference type="InterPro" id="IPR050171">
    <property type="entry name" value="MFS_Transporters"/>
</dbReference>
<keyword evidence="10" id="KW-1185">Reference proteome</keyword>
<dbReference type="InterPro" id="IPR011701">
    <property type="entry name" value="MFS"/>
</dbReference>
<evidence type="ECO:0000256" key="3">
    <source>
        <dbReference type="ARBA" id="ARBA00022475"/>
    </source>
</evidence>
<name>A0ABW5XTK5_9SPHI</name>
<dbReference type="Proteomes" id="UP001597601">
    <property type="component" value="Unassembled WGS sequence"/>
</dbReference>
<evidence type="ECO:0000313" key="10">
    <source>
        <dbReference type="Proteomes" id="UP001597601"/>
    </source>
</evidence>
<organism evidence="9 10">
    <name type="scientific">Mucilaginibacter antarcticus</name>
    <dbReference type="NCBI Taxonomy" id="1855725"/>
    <lineage>
        <taxon>Bacteria</taxon>
        <taxon>Pseudomonadati</taxon>
        <taxon>Bacteroidota</taxon>
        <taxon>Sphingobacteriia</taxon>
        <taxon>Sphingobacteriales</taxon>
        <taxon>Sphingobacteriaceae</taxon>
        <taxon>Mucilaginibacter</taxon>
    </lineage>
</organism>
<feature type="transmembrane region" description="Helical" evidence="7">
    <location>
        <begin position="282"/>
        <end position="301"/>
    </location>
</feature>
<feature type="domain" description="Major facilitator superfamily (MFS) profile" evidence="8">
    <location>
        <begin position="16"/>
        <end position="398"/>
    </location>
</feature>
<keyword evidence="6 7" id="KW-0472">Membrane</keyword>
<dbReference type="Pfam" id="PF07690">
    <property type="entry name" value="MFS_1"/>
    <property type="match status" value="1"/>
</dbReference>
<evidence type="ECO:0000256" key="1">
    <source>
        <dbReference type="ARBA" id="ARBA00004651"/>
    </source>
</evidence>
<evidence type="ECO:0000259" key="8">
    <source>
        <dbReference type="PROSITE" id="PS50850"/>
    </source>
</evidence>
<evidence type="ECO:0000313" key="9">
    <source>
        <dbReference type="EMBL" id="MFD2865453.1"/>
    </source>
</evidence>
<feature type="transmembrane region" description="Helical" evidence="7">
    <location>
        <begin position="338"/>
        <end position="361"/>
    </location>
</feature>
<feature type="transmembrane region" description="Helical" evidence="7">
    <location>
        <begin position="54"/>
        <end position="79"/>
    </location>
</feature>
<feature type="transmembrane region" description="Helical" evidence="7">
    <location>
        <begin position="20"/>
        <end position="42"/>
    </location>
</feature>
<gene>
    <name evidence="9" type="ORF">ACFSYC_12200</name>
</gene>
<feature type="transmembrane region" description="Helical" evidence="7">
    <location>
        <begin position="146"/>
        <end position="165"/>
    </location>
</feature>
<dbReference type="RefSeq" id="WP_377127806.1">
    <property type="nucleotide sequence ID" value="NZ_JBHUON010000014.1"/>
</dbReference>
<protein>
    <submittedName>
        <fullName evidence="9">MFS transporter</fullName>
    </submittedName>
</protein>
<evidence type="ECO:0000256" key="5">
    <source>
        <dbReference type="ARBA" id="ARBA00022989"/>
    </source>
</evidence>
<feature type="transmembrane region" description="Helical" evidence="7">
    <location>
        <begin position="215"/>
        <end position="238"/>
    </location>
</feature>
<evidence type="ECO:0000256" key="4">
    <source>
        <dbReference type="ARBA" id="ARBA00022692"/>
    </source>
</evidence>
<evidence type="ECO:0000256" key="2">
    <source>
        <dbReference type="ARBA" id="ARBA00022448"/>
    </source>
</evidence>
<dbReference type="SUPFAM" id="SSF103473">
    <property type="entry name" value="MFS general substrate transporter"/>
    <property type="match status" value="1"/>
</dbReference>
<feature type="transmembrane region" description="Helical" evidence="7">
    <location>
        <begin position="91"/>
        <end position="116"/>
    </location>
</feature>
<dbReference type="PROSITE" id="PS50850">
    <property type="entry name" value="MFS"/>
    <property type="match status" value="1"/>
</dbReference>
<comment type="subcellular location">
    <subcellularLocation>
        <location evidence="1">Cell membrane</location>
        <topology evidence="1">Multi-pass membrane protein</topology>
    </subcellularLocation>
</comment>
<comment type="caution">
    <text evidence="9">The sequence shown here is derived from an EMBL/GenBank/DDBJ whole genome shotgun (WGS) entry which is preliminary data.</text>
</comment>
<dbReference type="EMBL" id="JBHUON010000014">
    <property type="protein sequence ID" value="MFD2865453.1"/>
    <property type="molecule type" value="Genomic_DNA"/>
</dbReference>
<dbReference type="InterPro" id="IPR020846">
    <property type="entry name" value="MFS_dom"/>
</dbReference>
<keyword evidence="2" id="KW-0813">Transport</keyword>
<dbReference type="InterPro" id="IPR036259">
    <property type="entry name" value="MFS_trans_sf"/>
</dbReference>
<sequence length="405" mass="44705">MFFKLYQNAYSGLSKKSRNLAAVMFINRAGGMVLPFMTIYATQQLHFSITKAGLIITAFGAGAIAGGITGGFAIAKIGFYKVQLISLLTSGVFFIILSFQQSFIGVILTVILLSFFSESYRPANSTAIGYYSTPENRVRSFSLNRLAINLGWALGGGLGGFLAVINYHLLFWVDGSSSLLAGILLFKTFSSDRPVMLIKNDIEPVKQHSPYKDPVYMLFIFFCILVCSCFFLFFNMQALFFKTMWKFGEGLIGILITMNGIIIALVELPLIHKLQGKRHELYFMSFGVALFGTAFAIFNVLPTVPAVASLAVLVITFGEMMCTPFMDSFWMSRTDVSVSGAYTGLYAVTLSIGQFITPAMGALVIDEYGFTTLYWGLFTACLVAAAGFMALYLVRTSKFFYYRSS</sequence>
<evidence type="ECO:0000256" key="7">
    <source>
        <dbReference type="SAM" id="Phobius"/>
    </source>
</evidence>
<proteinExistence type="predicted"/>
<evidence type="ECO:0000256" key="6">
    <source>
        <dbReference type="ARBA" id="ARBA00023136"/>
    </source>
</evidence>
<accession>A0ABW5XTK5</accession>
<keyword evidence="4 7" id="KW-0812">Transmembrane</keyword>
<feature type="transmembrane region" description="Helical" evidence="7">
    <location>
        <begin position="250"/>
        <end position="270"/>
    </location>
</feature>
<feature type="transmembrane region" description="Helical" evidence="7">
    <location>
        <begin position="373"/>
        <end position="394"/>
    </location>
</feature>
<keyword evidence="5 7" id="KW-1133">Transmembrane helix</keyword>
<dbReference type="Gene3D" id="1.20.1250.20">
    <property type="entry name" value="MFS general substrate transporter like domains"/>
    <property type="match status" value="1"/>
</dbReference>
<reference evidence="10" key="1">
    <citation type="journal article" date="2019" name="Int. J. Syst. Evol. Microbiol.">
        <title>The Global Catalogue of Microorganisms (GCM) 10K type strain sequencing project: providing services to taxonomists for standard genome sequencing and annotation.</title>
        <authorList>
            <consortium name="The Broad Institute Genomics Platform"/>
            <consortium name="The Broad Institute Genome Sequencing Center for Infectious Disease"/>
            <person name="Wu L."/>
            <person name="Ma J."/>
        </authorList>
    </citation>
    <scope>NUCLEOTIDE SEQUENCE [LARGE SCALE GENOMIC DNA]</scope>
    <source>
        <strain evidence="10">KCTC 52232</strain>
    </source>
</reference>
<dbReference type="PANTHER" id="PTHR23517">
    <property type="entry name" value="RESISTANCE PROTEIN MDTM, PUTATIVE-RELATED-RELATED"/>
    <property type="match status" value="1"/>
</dbReference>
<keyword evidence="3" id="KW-1003">Cell membrane</keyword>